<keyword evidence="3" id="KW-0560">Oxidoreductase</keyword>
<dbReference type="PROSITE" id="PS50921">
    <property type="entry name" value="ANTAR"/>
    <property type="match status" value="1"/>
</dbReference>
<dbReference type="Pfam" id="PF03861">
    <property type="entry name" value="ANTAR"/>
    <property type="match status" value="1"/>
</dbReference>
<evidence type="ECO:0000256" key="4">
    <source>
        <dbReference type="ARBA" id="ARBA00023015"/>
    </source>
</evidence>
<dbReference type="InterPro" id="IPR011006">
    <property type="entry name" value="CheY-like_superfamily"/>
</dbReference>
<dbReference type="EMBL" id="CP000479">
    <property type="protein sequence ID" value="ABK67654.1"/>
    <property type="molecule type" value="Genomic_DNA"/>
</dbReference>
<proteinExistence type="predicted"/>
<reference evidence="10 11" key="1">
    <citation type="submission" date="2006-10" db="EMBL/GenBank/DDBJ databases">
        <authorList>
            <person name="Fleischmann R.D."/>
            <person name="Dodson R.J."/>
            <person name="Haft D.H."/>
            <person name="Merkel J.S."/>
            <person name="Nelson W.C."/>
            <person name="Fraser C.M."/>
        </authorList>
    </citation>
    <scope>NUCLEOTIDE SEQUENCE [LARGE SCALE GENOMIC DNA]</scope>
    <source>
        <strain evidence="10 11">104</strain>
    </source>
</reference>
<feature type="domain" description="ANTAR" evidence="9">
    <location>
        <begin position="554"/>
        <end position="615"/>
    </location>
</feature>
<dbReference type="InterPro" id="IPR011251">
    <property type="entry name" value="Luciferase-like_dom"/>
</dbReference>
<dbReference type="Gene3D" id="3.30.450.40">
    <property type="match status" value="1"/>
</dbReference>
<dbReference type="InterPro" id="IPR036388">
    <property type="entry name" value="WH-like_DNA-bd_sf"/>
</dbReference>
<dbReference type="InterPro" id="IPR005561">
    <property type="entry name" value="ANTAR"/>
</dbReference>
<dbReference type="InterPro" id="IPR036661">
    <property type="entry name" value="Luciferase-like_sf"/>
</dbReference>
<dbReference type="NCBIfam" id="TIGR03557">
    <property type="entry name" value="F420_G6P_family"/>
    <property type="match status" value="1"/>
</dbReference>
<evidence type="ECO:0000256" key="1">
    <source>
        <dbReference type="ARBA" id="ARBA00022679"/>
    </source>
</evidence>
<dbReference type="AlphaFoldDB" id="A0A0H2ZYB3"/>
<dbReference type="SMART" id="SM01012">
    <property type="entry name" value="ANTAR"/>
    <property type="match status" value="1"/>
</dbReference>
<keyword evidence="5" id="KW-0804">Transcription</keyword>
<dbReference type="Pfam" id="PF13185">
    <property type="entry name" value="GAF_2"/>
    <property type="match status" value="1"/>
</dbReference>
<feature type="compositionally biased region" description="Basic residues" evidence="7">
    <location>
        <begin position="317"/>
        <end position="337"/>
    </location>
</feature>
<dbReference type="GO" id="GO:0003723">
    <property type="term" value="F:RNA binding"/>
    <property type="evidence" value="ECO:0007669"/>
    <property type="project" value="InterPro"/>
</dbReference>
<evidence type="ECO:0000256" key="3">
    <source>
        <dbReference type="ARBA" id="ARBA00023002"/>
    </source>
</evidence>
<dbReference type="HOGENOM" id="CLU_439288_0_0_11"/>
<sequence length="622" mass="66097">MTGISRRTLGRLAVGAGVLASAVQACAKPGAGHGRSGAPPAPAGKGVGFVLSHEQFRTDRLVAHAQAAERAGFTHGWASDHIQPWQDNEGHSMFPWLTLALVGSSTSHVSFGTGVTCPTYRYHPATVAQAFASLAILNPGRVFLGVGTGERLNEQATTNGYGNYTERHDRLAEAIALIRQLWSGSRISFSGRYFQTNSLKLYDVPATPPPIFVAAGGPKSAKLAGQFGDGWITQSGDVTNPKLLAAFGAGAQAAGRDVATLGKRAEMFAVVGDDAVAARAATLWRFTAGAVDQPDPVDIQRAAESNPTDKVLGGWTGRHRRGSARRGRAAGPRRGRRSLPALSAGRPDGRHRLLPGQCLTEIALNPLRATPVSPLPATNSRRIGQNRDVMDAVDPDSRHQLAVRMAELVRGMAAPRRLDQVLAEVTAAAVEVIPGADIAGVLLVRKGGEFETLADTDSLAARLDVLQHDFGEGPCAQAALQETIVRSDDLRREPRWPCYAPAAVQLGVLSSLSFKLYTADRTAGALNLFSHRPDAWDTEAETIGSVFAAHAAAAILAGSRAEQLYSAVSTRDRIGQAKGIIMERFGVDDVRAFDLLRRLSQESQVKLVEIAQQIIDTRGQGA</sequence>
<dbReference type="SUPFAM" id="SSF51679">
    <property type="entry name" value="Bacterial luciferase-like"/>
    <property type="match status" value="1"/>
</dbReference>
<dbReference type="EC" id="1.-.-.-" evidence="6"/>
<feature type="signal peptide" evidence="8">
    <location>
        <begin position="1"/>
        <end position="27"/>
    </location>
</feature>
<dbReference type="Proteomes" id="UP000001574">
    <property type="component" value="Chromosome"/>
</dbReference>
<organism evidence="10 11">
    <name type="scientific">Mycobacterium avium (strain 104)</name>
    <dbReference type="NCBI Taxonomy" id="243243"/>
    <lineage>
        <taxon>Bacteria</taxon>
        <taxon>Bacillati</taxon>
        <taxon>Actinomycetota</taxon>
        <taxon>Actinomycetes</taxon>
        <taxon>Mycobacteriales</taxon>
        <taxon>Mycobacteriaceae</taxon>
        <taxon>Mycobacterium</taxon>
        <taxon>Mycobacterium avium complex (MAC)</taxon>
    </lineage>
</organism>
<dbReference type="Gene3D" id="1.10.10.10">
    <property type="entry name" value="Winged helix-like DNA-binding domain superfamily/Winged helix DNA-binding domain"/>
    <property type="match status" value="1"/>
</dbReference>
<keyword evidence="4" id="KW-0805">Transcription regulation</keyword>
<name>A0A0H2ZYB3_MYCA1</name>
<evidence type="ECO:0000313" key="11">
    <source>
        <dbReference type="Proteomes" id="UP000001574"/>
    </source>
</evidence>
<evidence type="ECO:0000256" key="2">
    <source>
        <dbReference type="ARBA" id="ARBA00022777"/>
    </source>
</evidence>
<feature type="chain" id="PRO_5002604290" description="F420-dependent hydroxymycolic acid dehydrogenase" evidence="8">
    <location>
        <begin position="28"/>
        <end position="622"/>
    </location>
</feature>
<dbReference type="NCBIfam" id="TIGR04465">
    <property type="entry name" value="ArgArg_F420"/>
    <property type="match status" value="1"/>
</dbReference>
<dbReference type="KEGG" id="mav:MAV_5172"/>
<dbReference type="InterPro" id="IPR019945">
    <property type="entry name" value="F420_G6P_DH-rel"/>
</dbReference>
<dbReference type="CDD" id="cd01097">
    <property type="entry name" value="Tetrahydromethanopterin_reductase"/>
    <property type="match status" value="1"/>
</dbReference>
<gene>
    <name evidence="10" type="ordered locus">MAV_5172</name>
</gene>
<dbReference type="PROSITE" id="PS51257">
    <property type="entry name" value="PROKAR_LIPOPROTEIN"/>
    <property type="match status" value="1"/>
</dbReference>
<evidence type="ECO:0000256" key="6">
    <source>
        <dbReference type="NCBIfam" id="TIGR04465"/>
    </source>
</evidence>
<keyword evidence="8" id="KW-0732">Signal</keyword>
<evidence type="ECO:0000313" key="10">
    <source>
        <dbReference type="EMBL" id="ABK67654.1"/>
    </source>
</evidence>
<dbReference type="SUPFAM" id="SSF52172">
    <property type="entry name" value="CheY-like"/>
    <property type="match status" value="1"/>
</dbReference>
<feature type="region of interest" description="Disordered" evidence="7">
    <location>
        <begin position="307"/>
        <end position="350"/>
    </location>
</feature>
<dbReference type="Gene3D" id="3.20.20.30">
    <property type="entry name" value="Luciferase-like domain"/>
    <property type="match status" value="1"/>
</dbReference>
<dbReference type="InterPro" id="IPR029016">
    <property type="entry name" value="GAF-like_dom_sf"/>
</dbReference>
<evidence type="ECO:0000256" key="8">
    <source>
        <dbReference type="SAM" id="SignalP"/>
    </source>
</evidence>
<keyword evidence="2" id="KW-0418">Kinase</keyword>
<evidence type="ECO:0000256" key="5">
    <source>
        <dbReference type="ARBA" id="ARBA00023163"/>
    </source>
</evidence>
<dbReference type="SUPFAM" id="SSF55781">
    <property type="entry name" value="GAF domain-like"/>
    <property type="match status" value="1"/>
</dbReference>
<dbReference type="InterPro" id="IPR031017">
    <property type="entry name" value="F420_FGD2"/>
</dbReference>
<dbReference type="GO" id="GO:0016705">
    <property type="term" value="F:oxidoreductase activity, acting on paired donors, with incorporation or reduction of molecular oxygen"/>
    <property type="evidence" value="ECO:0007669"/>
    <property type="project" value="InterPro"/>
</dbReference>
<evidence type="ECO:0000259" key="9">
    <source>
        <dbReference type="PROSITE" id="PS50921"/>
    </source>
</evidence>
<dbReference type="PANTHER" id="PTHR43244:SF1">
    <property type="entry name" value="5,10-METHYLENETETRAHYDROMETHANOPTERIN REDUCTASE"/>
    <property type="match status" value="1"/>
</dbReference>
<evidence type="ECO:0000256" key="7">
    <source>
        <dbReference type="SAM" id="MobiDB-lite"/>
    </source>
</evidence>
<dbReference type="PANTHER" id="PTHR43244">
    <property type="match status" value="1"/>
</dbReference>
<dbReference type="InterPro" id="IPR050564">
    <property type="entry name" value="F420-G6PD/mer"/>
</dbReference>
<dbReference type="InterPro" id="IPR003018">
    <property type="entry name" value="GAF"/>
</dbReference>
<keyword evidence="1" id="KW-0808">Transferase</keyword>
<dbReference type="GO" id="GO:0016301">
    <property type="term" value="F:kinase activity"/>
    <property type="evidence" value="ECO:0007669"/>
    <property type="project" value="UniProtKB-KW"/>
</dbReference>
<protein>
    <recommendedName>
        <fullName evidence="6">F420-dependent hydroxymycolic acid dehydrogenase</fullName>
        <ecNumber evidence="6">1.-.-.-</ecNumber>
    </recommendedName>
</protein>
<accession>A0A0H2ZYB3</accession>
<dbReference type="Pfam" id="PF00296">
    <property type="entry name" value="Bac_luciferase"/>
    <property type="match status" value="1"/>
</dbReference>